<organism evidence="4 5">
    <name type="scientific">Nonomuraea africana</name>
    <dbReference type="NCBI Taxonomy" id="46171"/>
    <lineage>
        <taxon>Bacteria</taxon>
        <taxon>Bacillati</taxon>
        <taxon>Actinomycetota</taxon>
        <taxon>Actinomycetes</taxon>
        <taxon>Streptosporangiales</taxon>
        <taxon>Streptosporangiaceae</taxon>
        <taxon>Nonomuraea</taxon>
    </lineage>
</organism>
<keyword evidence="5" id="KW-1185">Reference proteome</keyword>
<feature type="domain" description="Putative zinc-finger" evidence="3">
    <location>
        <begin position="4"/>
        <end position="37"/>
    </location>
</feature>
<evidence type="ECO:0000313" key="5">
    <source>
        <dbReference type="Proteomes" id="UP000661607"/>
    </source>
</evidence>
<dbReference type="Gene3D" id="1.10.10.1320">
    <property type="entry name" value="Anti-sigma factor, zinc-finger domain"/>
    <property type="match status" value="1"/>
</dbReference>
<dbReference type="EMBL" id="JADBEF010000001">
    <property type="protein sequence ID" value="MBE1559017.1"/>
    <property type="molecule type" value="Genomic_DNA"/>
</dbReference>
<accession>A0ABR9KBU0</accession>
<proteinExistence type="predicted"/>
<protein>
    <submittedName>
        <fullName evidence="4">Anti-sigma factor (TIGR02949 family)</fullName>
    </submittedName>
</protein>
<evidence type="ECO:0000259" key="3">
    <source>
        <dbReference type="Pfam" id="PF13490"/>
    </source>
</evidence>
<keyword evidence="2" id="KW-0804">Transcription</keyword>
<reference evidence="4 5" key="1">
    <citation type="submission" date="2020-10" db="EMBL/GenBank/DDBJ databases">
        <title>Sequencing the genomes of 1000 actinobacteria strains.</title>
        <authorList>
            <person name="Klenk H.-P."/>
        </authorList>
    </citation>
    <scope>NUCLEOTIDE SEQUENCE [LARGE SCALE GENOMIC DNA]</scope>
    <source>
        <strain evidence="4 5">DSM 43748</strain>
    </source>
</reference>
<comment type="caution">
    <text evidence="4">The sequence shown here is derived from an EMBL/GenBank/DDBJ whole genome shotgun (WGS) entry which is preliminary data.</text>
</comment>
<dbReference type="RefSeq" id="WP_192774354.1">
    <property type="nucleotide sequence ID" value="NZ_BAAASY010000017.1"/>
</dbReference>
<keyword evidence="1" id="KW-0805">Transcription regulation</keyword>
<dbReference type="InterPro" id="IPR041916">
    <property type="entry name" value="Anti_sigma_zinc_sf"/>
</dbReference>
<dbReference type="Proteomes" id="UP000661607">
    <property type="component" value="Unassembled WGS sequence"/>
</dbReference>
<dbReference type="InterPro" id="IPR027383">
    <property type="entry name" value="Znf_put"/>
</dbReference>
<evidence type="ECO:0000256" key="2">
    <source>
        <dbReference type="ARBA" id="ARBA00023163"/>
    </source>
</evidence>
<sequence>MISCAEAVRQLWDYLDAVLDEVDRTTVEEHLRRCRRCCGELEFAVELRRFLARAGGEVIPTDILRRLNDTLEELGP</sequence>
<evidence type="ECO:0000313" key="4">
    <source>
        <dbReference type="EMBL" id="MBE1559017.1"/>
    </source>
</evidence>
<dbReference type="Pfam" id="PF13490">
    <property type="entry name" value="zf-HC2"/>
    <property type="match status" value="1"/>
</dbReference>
<evidence type="ECO:0000256" key="1">
    <source>
        <dbReference type="ARBA" id="ARBA00023015"/>
    </source>
</evidence>
<gene>
    <name evidence="4" type="ORF">H4W81_001796</name>
</gene>
<name>A0ABR9KBU0_9ACTN</name>